<dbReference type="eggNOG" id="ENOG502RYZU">
    <property type="taxonomic scope" value="Eukaryota"/>
</dbReference>
<keyword evidence="3" id="KW-0274">FAD</keyword>
<dbReference type="VEuPathDB" id="FungiDB:MYCFIDRAFT_190048"/>
<protein>
    <recommendedName>
        <fullName evidence="7">FAD-binding domain-containing protein</fullName>
    </recommendedName>
</protein>
<feature type="chain" id="PRO_5004030050" description="FAD-binding domain-containing protein" evidence="6">
    <location>
        <begin position="22"/>
        <end position="409"/>
    </location>
</feature>
<name>M2ZNM4_PSEFD</name>
<organism evidence="8 9">
    <name type="scientific">Pseudocercospora fijiensis (strain CIRAD86)</name>
    <name type="common">Black leaf streak disease fungus</name>
    <name type="synonym">Mycosphaerella fijiensis</name>
    <dbReference type="NCBI Taxonomy" id="383855"/>
    <lineage>
        <taxon>Eukaryota</taxon>
        <taxon>Fungi</taxon>
        <taxon>Dikarya</taxon>
        <taxon>Ascomycota</taxon>
        <taxon>Pezizomycotina</taxon>
        <taxon>Dothideomycetes</taxon>
        <taxon>Dothideomycetidae</taxon>
        <taxon>Mycosphaerellales</taxon>
        <taxon>Mycosphaerellaceae</taxon>
        <taxon>Pseudocercospora</taxon>
    </lineage>
</organism>
<dbReference type="GO" id="GO:0004497">
    <property type="term" value="F:monooxygenase activity"/>
    <property type="evidence" value="ECO:0007669"/>
    <property type="project" value="UniProtKB-KW"/>
</dbReference>
<evidence type="ECO:0000256" key="4">
    <source>
        <dbReference type="ARBA" id="ARBA00023002"/>
    </source>
</evidence>
<dbReference type="AlphaFoldDB" id="M2ZNM4"/>
<evidence type="ECO:0000256" key="5">
    <source>
        <dbReference type="ARBA" id="ARBA00023033"/>
    </source>
</evidence>
<evidence type="ECO:0000256" key="2">
    <source>
        <dbReference type="ARBA" id="ARBA00022630"/>
    </source>
</evidence>
<evidence type="ECO:0000256" key="6">
    <source>
        <dbReference type="SAM" id="SignalP"/>
    </source>
</evidence>
<reference evidence="8 9" key="1">
    <citation type="journal article" date="2012" name="PLoS Pathog.">
        <title>Diverse lifestyles and strategies of plant pathogenesis encoded in the genomes of eighteen Dothideomycetes fungi.</title>
        <authorList>
            <person name="Ohm R.A."/>
            <person name="Feau N."/>
            <person name="Henrissat B."/>
            <person name="Schoch C.L."/>
            <person name="Horwitz B.A."/>
            <person name="Barry K.W."/>
            <person name="Condon B.J."/>
            <person name="Copeland A.C."/>
            <person name="Dhillon B."/>
            <person name="Glaser F."/>
            <person name="Hesse C.N."/>
            <person name="Kosti I."/>
            <person name="LaButti K."/>
            <person name="Lindquist E.A."/>
            <person name="Lucas S."/>
            <person name="Salamov A.A."/>
            <person name="Bradshaw R.E."/>
            <person name="Ciuffetti L."/>
            <person name="Hamelin R.C."/>
            <person name="Kema G.H.J."/>
            <person name="Lawrence C."/>
            <person name="Scott J.A."/>
            <person name="Spatafora J.W."/>
            <person name="Turgeon B.G."/>
            <person name="de Wit P.J.G.M."/>
            <person name="Zhong S."/>
            <person name="Goodwin S.B."/>
            <person name="Grigoriev I.V."/>
        </authorList>
    </citation>
    <scope>NUCLEOTIDE SEQUENCE [LARGE SCALE GENOMIC DNA]</scope>
    <source>
        <strain evidence="8 9">CIRAD86</strain>
    </source>
</reference>
<dbReference type="OrthoDB" id="47494at2759"/>
<dbReference type="STRING" id="383855.M2ZNM4"/>
<proteinExistence type="predicted"/>
<dbReference type="PRINTS" id="PR00420">
    <property type="entry name" value="RNGMNOXGNASE"/>
</dbReference>
<dbReference type="GO" id="GO:0071949">
    <property type="term" value="F:FAD binding"/>
    <property type="evidence" value="ECO:0007669"/>
    <property type="project" value="InterPro"/>
</dbReference>
<comment type="cofactor">
    <cofactor evidence="1">
        <name>FAD</name>
        <dbReference type="ChEBI" id="CHEBI:57692"/>
    </cofactor>
</comment>
<dbReference type="KEGG" id="pfj:MYCFIDRAFT_190048"/>
<dbReference type="PANTHER" id="PTHR47178:SF2">
    <property type="entry name" value="FAD-BINDING DOMAIN-CONTAINING PROTEIN"/>
    <property type="match status" value="1"/>
</dbReference>
<evidence type="ECO:0000313" key="9">
    <source>
        <dbReference type="Proteomes" id="UP000016932"/>
    </source>
</evidence>
<dbReference type="RefSeq" id="XP_007929577.1">
    <property type="nucleotide sequence ID" value="XM_007931386.1"/>
</dbReference>
<feature type="signal peptide" evidence="6">
    <location>
        <begin position="1"/>
        <end position="21"/>
    </location>
</feature>
<keyword evidence="2" id="KW-0285">Flavoprotein</keyword>
<keyword evidence="6" id="KW-0732">Signal</keyword>
<dbReference type="SUPFAM" id="SSF51905">
    <property type="entry name" value="FAD/NAD(P)-binding domain"/>
    <property type="match status" value="1"/>
</dbReference>
<dbReference type="EMBL" id="KB446561">
    <property type="protein sequence ID" value="EME80694.1"/>
    <property type="molecule type" value="Genomic_DNA"/>
</dbReference>
<dbReference type="InterPro" id="IPR036188">
    <property type="entry name" value="FAD/NAD-bd_sf"/>
</dbReference>
<evidence type="ECO:0000259" key="7">
    <source>
        <dbReference type="Pfam" id="PF01494"/>
    </source>
</evidence>
<dbReference type="Pfam" id="PF01494">
    <property type="entry name" value="FAD_binding_3"/>
    <property type="match status" value="2"/>
</dbReference>
<dbReference type="Gene3D" id="3.50.50.60">
    <property type="entry name" value="FAD/NAD(P)-binding domain"/>
    <property type="match status" value="1"/>
</dbReference>
<keyword evidence="9" id="KW-1185">Reference proteome</keyword>
<sequence length="409" mass="45697">MAETQHHVLIVGAGITGLLLAQALKQVRTPFVVISRSRDLIIHFHAERHPWGVSLQWALPLIAECLPKEQFSRIHETAVDASYVPEDPGRFPTFHGKTGAHIKDIPLVYMYRVSRHKFRALCHEGIDVQYGKTLVGLKYPQAGSVVALFGDGSEITGTLVVGADGVRSSVRECIFDEVDRSLGLARTAPYIVISLHACYGDAEKALFVRRNHPVLFHGIHPDGFWLWLSVQDVPSDDPATWSFQLLITCKPRVGLDPSVEPITLARVQQMAESFGEPFRSAWRWVPPGTSPSSNYMSYWEPIPWNHREGRVTLAGDAAHAMTVQRGQGMNNGIADAVSLAKGLQRVVEGESSMEDTIEEYQREMIERGAAEVRLSKQQTEMVHDWNLALKSPLLNKEACFPQERTSHRL</sequence>
<evidence type="ECO:0000256" key="3">
    <source>
        <dbReference type="ARBA" id="ARBA00022827"/>
    </source>
</evidence>
<accession>M2ZNM4</accession>
<evidence type="ECO:0000256" key="1">
    <source>
        <dbReference type="ARBA" id="ARBA00001974"/>
    </source>
</evidence>
<gene>
    <name evidence="8" type="ORF">MYCFIDRAFT_190048</name>
</gene>
<dbReference type="GeneID" id="19335118"/>
<feature type="domain" description="FAD-binding" evidence="7">
    <location>
        <begin position="306"/>
        <end position="372"/>
    </location>
</feature>
<keyword evidence="5" id="KW-0503">Monooxygenase</keyword>
<feature type="domain" description="FAD-binding" evidence="7">
    <location>
        <begin position="7"/>
        <end position="174"/>
    </location>
</feature>
<dbReference type="PANTHER" id="PTHR47178">
    <property type="entry name" value="MONOOXYGENASE, FAD-BINDING"/>
    <property type="match status" value="1"/>
</dbReference>
<keyword evidence="4" id="KW-0560">Oxidoreductase</keyword>
<dbReference type="Proteomes" id="UP000016932">
    <property type="component" value="Unassembled WGS sequence"/>
</dbReference>
<dbReference type="HOGENOM" id="CLU_009665_3_2_1"/>
<dbReference type="InterPro" id="IPR002938">
    <property type="entry name" value="FAD-bd"/>
</dbReference>
<evidence type="ECO:0000313" key="8">
    <source>
        <dbReference type="EMBL" id="EME80694.1"/>
    </source>
</evidence>